<accession>A0A0L0NS96</accession>
<dbReference type="InterPro" id="IPR001841">
    <property type="entry name" value="Znf_RING"/>
</dbReference>
<dbReference type="InterPro" id="IPR050731">
    <property type="entry name" value="HRD1_E3_ubiq-ligases"/>
</dbReference>
<dbReference type="VEuPathDB" id="FungiDB:CJI96_0004747"/>
<evidence type="ECO:0000256" key="4">
    <source>
        <dbReference type="ARBA" id="ARBA00022692"/>
    </source>
</evidence>
<comment type="pathway">
    <text evidence="2">Protein modification; protein ubiquitination.</text>
</comment>
<feature type="transmembrane region" description="Helical" evidence="11">
    <location>
        <begin position="108"/>
        <end position="126"/>
    </location>
</feature>
<protein>
    <recommendedName>
        <fullName evidence="12">RING-type domain-containing protein</fullName>
    </recommendedName>
</protein>
<dbReference type="VEuPathDB" id="FungiDB:CJJ09_003855"/>
<name>A0A0L0NS96_CANAR</name>
<evidence type="ECO:0000259" key="12">
    <source>
        <dbReference type="PROSITE" id="PS50089"/>
    </source>
</evidence>
<dbReference type="SMART" id="SM00184">
    <property type="entry name" value="RING"/>
    <property type="match status" value="1"/>
</dbReference>
<evidence type="ECO:0000313" key="13">
    <source>
        <dbReference type="EMBL" id="KND96909.1"/>
    </source>
</evidence>
<feature type="transmembrane region" description="Helical" evidence="11">
    <location>
        <begin position="155"/>
        <end position="175"/>
    </location>
</feature>
<feature type="transmembrane region" description="Helical" evidence="11">
    <location>
        <begin position="45"/>
        <end position="64"/>
    </location>
</feature>
<feature type="transmembrane region" description="Helical" evidence="11">
    <location>
        <begin position="236"/>
        <end position="261"/>
    </location>
</feature>
<evidence type="ECO:0000256" key="1">
    <source>
        <dbReference type="ARBA" id="ARBA00004127"/>
    </source>
</evidence>
<dbReference type="VEuPathDB" id="FungiDB:QG37_06781"/>
<evidence type="ECO:0000313" key="14">
    <source>
        <dbReference type="Proteomes" id="UP000037122"/>
    </source>
</evidence>
<gene>
    <name evidence="13" type="ORF">QG37_06781</name>
</gene>
<evidence type="ECO:0000256" key="10">
    <source>
        <dbReference type="PROSITE-ProRule" id="PRU00175"/>
    </source>
</evidence>
<evidence type="ECO:0000256" key="9">
    <source>
        <dbReference type="ARBA" id="ARBA00023136"/>
    </source>
</evidence>
<keyword evidence="8 11" id="KW-1133">Transmembrane helix</keyword>
<proteinExistence type="predicted"/>
<dbReference type="VEuPathDB" id="FungiDB:CJJ07_002997"/>
<keyword evidence="3" id="KW-0808">Transferase</keyword>
<evidence type="ECO:0000256" key="7">
    <source>
        <dbReference type="ARBA" id="ARBA00022833"/>
    </source>
</evidence>
<dbReference type="PANTHER" id="PTHR22763:SF184">
    <property type="entry name" value="E3 UBIQUITIN-PROTEIN LIGASE SYNOVIOLIN"/>
    <property type="match status" value="1"/>
</dbReference>
<dbReference type="InterPro" id="IPR013083">
    <property type="entry name" value="Znf_RING/FYVE/PHD"/>
</dbReference>
<keyword evidence="6 10" id="KW-0863">Zinc-finger</keyword>
<evidence type="ECO:0000256" key="2">
    <source>
        <dbReference type="ARBA" id="ARBA00004906"/>
    </source>
</evidence>
<dbReference type="EMBL" id="LGST01000048">
    <property type="protein sequence ID" value="KND96909.1"/>
    <property type="molecule type" value="Genomic_DNA"/>
</dbReference>
<dbReference type="Pfam" id="PF25563">
    <property type="entry name" value="TPR_SYVN1_N"/>
    <property type="match status" value="1"/>
</dbReference>
<dbReference type="PROSITE" id="PS50089">
    <property type="entry name" value="ZF_RING_2"/>
    <property type="match status" value="1"/>
</dbReference>
<dbReference type="Pfam" id="PF13639">
    <property type="entry name" value="zf-RING_2"/>
    <property type="match status" value="1"/>
</dbReference>
<dbReference type="GO" id="GO:0005789">
    <property type="term" value="C:endoplasmic reticulum membrane"/>
    <property type="evidence" value="ECO:0007669"/>
    <property type="project" value="UniProtKB-SubCell"/>
</dbReference>
<reference evidence="14" key="1">
    <citation type="journal article" date="2015" name="BMC Genomics">
        <title>Draft genome of a commonly misdiagnosed multidrug resistant pathogen Candida auris.</title>
        <authorList>
            <person name="Chatterjee S."/>
            <person name="Alampalli S.V."/>
            <person name="Nageshan R.K."/>
            <person name="Chettiar S.T."/>
            <person name="Joshi S."/>
            <person name="Tatu U.S."/>
        </authorList>
    </citation>
    <scope>NUCLEOTIDE SEQUENCE [LARGE SCALE GENOMIC DNA]</scope>
    <source>
        <strain evidence="14">6684</strain>
    </source>
</reference>
<keyword evidence="5" id="KW-0479">Metal-binding</keyword>
<dbReference type="PANTHER" id="PTHR22763">
    <property type="entry name" value="RING ZINC FINGER PROTEIN"/>
    <property type="match status" value="1"/>
</dbReference>
<dbReference type="SUPFAM" id="SSF57850">
    <property type="entry name" value="RING/U-box"/>
    <property type="match status" value="1"/>
</dbReference>
<evidence type="ECO:0000256" key="8">
    <source>
        <dbReference type="ARBA" id="ARBA00022989"/>
    </source>
</evidence>
<feature type="transmembrane region" description="Helical" evidence="11">
    <location>
        <begin position="84"/>
        <end position="102"/>
    </location>
</feature>
<evidence type="ECO:0000256" key="3">
    <source>
        <dbReference type="ARBA" id="ARBA00022679"/>
    </source>
</evidence>
<sequence length="357" mass="41377">MPNLHASRKTVLGSLGAALALYHKNYGGGRLSDFVNATYSFKFKFTHFVVIAVFVFANFVKWAIFGKLTASEVRILKNKAGYTAWEFVFGLLVFYNTTSSFFDIQKEVLKYALLFFCVLLVKYFHYLTSDRVHTLYCNPEVIQATFTGRHIQLRLVLGILLILLIEGLLIFQYFQDIIMKNHLSENVLVTIFGFEIINQSPLTVVTLLQFILNLIESKKGPQNLEAFKKRKLRIMFVAEFILNVLRFVMSCIFTLIFMYYYTFPIHTIPSSYDSLKVAVIKTRNLVNFRKKELMIQRLQKPTKATLKHKCIICYEDLAMTPVTNVRRVQPCGHGFHLDCLLRWLELSPTCPVCRKKI</sequence>
<evidence type="ECO:0000256" key="11">
    <source>
        <dbReference type="SAM" id="Phobius"/>
    </source>
</evidence>
<dbReference type="GO" id="GO:0043161">
    <property type="term" value="P:proteasome-mediated ubiquitin-dependent protein catabolic process"/>
    <property type="evidence" value="ECO:0007669"/>
    <property type="project" value="TreeGrafter"/>
</dbReference>
<dbReference type="GO" id="GO:0036503">
    <property type="term" value="P:ERAD pathway"/>
    <property type="evidence" value="ECO:0007669"/>
    <property type="project" value="TreeGrafter"/>
</dbReference>
<dbReference type="VEuPathDB" id="FungiDB:B9J08_005482"/>
<keyword evidence="4 11" id="KW-0812">Transmembrane</keyword>
<organism evidence="13 14">
    <name type="scientific">Candidozyma auris</name>
    <name type="common">Yeast</name>
    <name type="synonym">Candida auris</name>
    <dbReference type="NCBI Taxonomy" id="498019"/>
    <lineage>
        <taxon>Eukaryota</taxon>
        <taxon>Fungi</taxon>
        <taxon>Dikarya</taxon>
        <taxon>Ascomycota</taxon>
        <taxon>Saccharomycotina</taxon>
        <taxon>Pichiomycetes</taxon>
        <taxon>Metschnikowiaceae</taxon>
        <taxon>Candidozyma</taxon>
    </lineage>
</organism>
<evidence type="ECO:0000256" key="6">
    <source>
        <dbReference type="ARBA" id="ARBA00022771"/>
    </source>
</evidence>
<dbReference type="GO" id="GO:0008270">
    <property type="term" value="F:zinc ion binding"/>
    <property type="evidence" value="ECO:0007669"/>
    <property type="project" value="UniProtKB-KW"/>
</dbReference>
<keyword evidence="9 11" id="KW-0472">Membrane</keyword>
<dbReference type="Proteomes" id="UP000037122">
    <property type="component" value="Unassembled WGS sequence"/>
</dbReference>
<dbReference type="VEuPathDB" id="FungiDB:CJI97_005565"/>
<dbReference type="GO" id="GO:0061630">
    <property type="term" value="F:ubiquitin protein ligase activity"/>
    <property type="evidence" value="ECO:0007669"/>
    <property type="project" value="UniProtKB-EC"/>
</dbReference>
<dbReference type="Gene3D" id="3.30.40.10">
    <property type="entry name" value="Zinc/RING finger domain, C3HC4 (zinc finger)"/>
    <property type="match status" value="1"/>
</dbReference>
<evidence type="ECO:0000256" key="5">
    <source>
        <dbReference type="ARBA" id="ARBA00022723"/>
    </source>
</evidence>
<comment type="subcellular location">
    <subcellularLocation>
        <location evidence="1">Endomembrane system</location>
        <topology evidence="1">Multi-pass membrane protein</topology>
    </subcellularLocation>
</comment>
<comment type="caution">
    <text evidence="13">The sequence shown here is derived from an EMBL/GenBank/DDBJ whole genome shotgun (WGS) entry which is preliminary data.</text>
</comment>
<dbReference type="AlphaFoldDB" id="A0A0L0NS96"/>
<feature type="domain" description="RING-type" evidence="12">
    <location>
        <begin position="310"/>
        <end position="354"/>
    </location>
</feature>
<dbReference type="InterPro" id="IPR057992">
    <property type="entry name" value="TPR_SYVN1_N"/>
</dbReference>
<keyword evidence="7" id="KW-0862">Zinc</keyword>